<dbReference type="Pfam" id="PF21841">
    <property type="entry name" value="DUF6900"/>
    <property type="match status" value="1"/>
</dbReference>
<feature type="region of interest" description="Disordered" evidence="1">
    <location>
        <begin position="1"/>
        <end position="24"/>
    </location>
</feature>
<proteinExistence type="predicted"/>
<name>A0A0Z8ND39_STRSU</name>
<evidence type="ECO:0000256" key="1">
    <source>
        <dbReference type="SAM" id="MobiDB-lite"/>
    </source>
</evidence>
<feature type="compositionally biased region" description="Basic and acidic residues" evidence="1">
    <location>
        <begin position="1"/>
        <end position="14"/>
    </location>
</feature>
<reference evidence="3 4" key="1">
    <citation type="submission" date="2016-02" db="EMBL/GenBank/DDBJ databases">
        <authorList>
            <consortium name="Pathogen Informatics"/>
        </authorList>
    </citation>
    <scope>NUCLEOTIDE SEQUENCE [LARGE SCALE GENOMIC DNA]</scope>
    <source>
        <strain evidence="3 4">LSS90</strain>
    </source>
</reference>
<gene>
    <name evidence="3" type="ORF">ERS132452_02082</name>
</gene>
<dbReference type="InterPro" id="IPR054195">
    <property type="entry name" value="DUF6900"/>
</dbReference>
<evidence type="ECO:0000313" key="3">
    <source>
        <dbReference type="EMBL" id="CYW25095.1"/>
    </source>
</evidence>
<dbReference type="EMBL" id="FIIN01000019">
    <property type="protein sequence ID" value="CYW25095.1"/>
    <property type="molecule type" value="Genomic_DNA"/>
</dbReference>
<sequence length="199" mass="23704">METFKNNHEVREFETQASSQPNLEEQIREIYNSEDENPETDEILIQIAQQVGGIPTLERQYLDSQEFHDMSVWKLRELLRVSYELGKSHSQNEAVTPAFEKAQEVYRRTYLELEIDDIVEFGRFANFDCNYEDIFEDRNFKVQHKLSGEQTLEYTCQFKDFETAQNLYRQLDDADDFNFRILLNHLNEKEVKIVGRTVN</sequence>
<evidence type="ECO:0000259" key="2">
    <source>
        <dbReference type="Pfam" id="PF21841"/>
    </source>
</evidence>
<evidence type="ECO:0000313" key="4">
    <source>
        <dbReference type="Proteomes" id="UP000071765"/>
    </source>
</evidence>
<protein>
    <recommendedName>
        <fullName evidence="2">DUF6900 domain-containing protein</fullName>
    </recommendedName>
</protein>
<organism evidence="3 4">
    <name type="scientific">Streptococcus suis</name>
    <dbReference type="NCBI Taxonomy" id="1307"/>
    <lineage>
        <taxon>Bacteria</taxon>
        <taxon>Bacillati</taxon>
        <taxon>Bacillota</taxon>
        <taxon>Bacilli</taxon>
        <taxon>Lactobacillales</taxon>
        <taxon>Streptococcaceae</taxon>
        <taxon>Streptococcus</taxon>
    </lineage>
</organism>
<dbReference type="RefSeq" id="WP_052501766.1">
    <property type="nucleotide sequence ID" value="NZ_CEDG01000068.1"/>
</dbReference>
<feature type="domain" description="DUF6900" evidence="2">
    <location>
        <begin position="39"/>
        <end position="88"/>
    </location>
</feature>
<dbReference type="AlphaFoldDB" id="A0A0Z8ND39"/>
<dbReference type="Proteomes" id="UP000071765">
    <property type="component" value="Unassembled WGS sequence"/>
</dbReference>
<accession>A0A0Z8ND39</accession>